<dbReference type="EMBL" id="LN890655">
    <property type="protein sequence ID" value="CUS02343.2"/>
    <property type="molecule type" value="Genomic_DNA"/>
</dbReference>
<keyword evidence="2" id="KW-1185">Reference proteome</keyword>
<name>A0A170PE34_9CHLR</name>
<dbReference type="Proteomes" id="UP000215027">
    <property type="component" value="Chromosome I"/>
</dbReference>
<evidence type="ECO:0000313" key="1">
    <source>
        <dbReference type="EMBL" id="CUS02343.2"/>
    </source>
</evidence>
<sequence length="58" mass="6553">MRWPPLPDCYLLISELVVNVQERQARVLVLCQYDIDGVIPLVTNGSSIDEESHLFIGP</sequence>
<dbReference type="AlphaFoldDB" id="A0A170PE34"/>
<accession>A0A170PE34</accession>
<proteinExistence type="predicted"/>
<reference evidence="1" key="1">
    <citation type="submission" date="2016-01" db="EMBL/GenBank/DDBJ databases">
        <authorList>
            <person name="Mcilroy J.S."/>
            <person name="Karst M S."/>
            <person name="Albertsen M."/>
        </authorList>
    </citation>
    <scope>NUCLEOTIDE SEQUENCE</scope>
    <source>
        <strain evidence="1">Cfx-K</strain>
    </source>
</reference>
<organism evidence="1 2">
    <name type="scientific">Candidatus Promineifilum breve</name>
    <dbReference type="NCBI Taxonomy" id="1806508"/>
    <lineage>
        <taxon>Bacteria</taxon>
        <taxon>Bacillati</taxon>
        <taxon>Chloroflexota</taxon>
        <taxon>Ardenticatenia</taxon>
        <taxon>Candidatus Promineifilales</taxon>
        <taxon>Candidatus Promineifilaceae</taxon>
        <taxon>Candidatus Promineifilum</taxon>
    </lineage>
</organism>
<dbReference type="KEGG" id="pbf:CFX0092_A0462"/>
<protein>
    <submittedName>
        <fullName evidence="1">Uncharacterized protein</fullName>
    </submittedName>
</protein>
<gene>
    <name evidence="1" type="ORF">CFX0092_A0462</name>
</gene>
<evidence type="ECO:0000313" key="2">
    <source>
        <dbReference type="Proteomes" id="UP000215027"/>
    </source>
</evidence>